<keyword evidence="6" id="KW-0677">Repeat</keyword>
<accession>R7TME9</accession>
<dbReference type="OMA" id="RSFPQKM"/>
<feature type="domain" description="PA14" evidence="13">
    <location>
        <begin position="366"/>
        <end position="523"/>
    </location>
</feature>
<dbReference type="InterPro" id="IPR019316">
    <property type="entry name" value="G8_domain"/>
</dbReference>
<evidence type="ECO:0000256" key="6">
    <source>
        <dbReference type="ARBA" id="ARBA00022737"/>
    </source>
</evidence>
<evidence type="ECO:0000256" key="7">
    <source>
        <dbReference type="ARBA" id="ARBA00022989"/>
    </source>
</evidence>
<feature type="compositionally biased region" description="Polar residues" evidence="10">
    <location>
        <begin position="4350"/>
        <end position="4360"/>
    </location>
</feature>
<evidence type="ECO:0000313" key="16">
    <source>
        <dbReference type="Proteomes" id="UP000014760"/>
    </source>
</evidence>
<reference evidence="15" key="3">
    <citation type="submission" date="2015-06" db="UniProtKB">
        <authorList>
            <consortium name="EnsemblMetazoa"/>
        </authorList>
    </citation>
    <scope>IDENTIFICATION</scope>
</reference>
<dbReference type="EnsemblMetazoa" id="CapteT226160">
    <property type="protein sequence ID" value="CapteP226160"/>
    <property type="gene ID" value="CapteG226160"/>
</dbReference>
<dbReference type="PROSITE" id="PS51820">
    <property type="entry name" value="PA14"/>
    <property type="match status" value="1"/>
</dbReference>
<dbReference type="Pfam" id="PF24606">
    <property type="entry name" value="CEMIP_beta-hel"/>
    <property type="match status" value="2"/>
</dbReference>
<evidence type="ECO:0000256" key="2">
    <source>
        <dbReference type="ARBA" id="ARBA00004236"/>
    </source>
</evidence>
<evidence type="ECO:0000256" key="11">
    <source>
        <dbReference type="SAM" id="Phobius"/>
    </source>
</evidence>
<dbReference type="GO" id="GO:0005886">
    <property type="term" value="C:plasma membrane"/>
    <property type="evidence" value="ECO:0007669"/>
    <property type="project" value="UniProtKB-SubCell"/>
</dbReference>
<organism evidence="14">
    <name type="scientific">Capitella teleta</name>
    <name type="common">Polychaete worm</name>
    <dbReference type="NCBI Taxonomy" id="283909"/>
    <lineage>
        <taxon>Eukaryota</taxon>
        <taxon>Metazoa</taxon>
        <taxon>Spiralia</taxon>
        <taxon>Lophotrochozoa</taxon>
        <taxon>Annelida</taxon>
        <taxon>Polychaeta</taxon>
        <taxon>Sedentaria</taxon>
        <taxon>Scolecida</taxon>
        <taxon>Capitellidae</taxon>
        <taxon>Capitella</taxon>
    </lineage>
</organism>
<name>R7TME9_CAPTE</name>
<dbReference type="InterPro" id="IPR014756">
    <property type="entry name" value="Ig_E-set"/>
</dbReference>
<dbReference type="Pfam" id="PF10162">
    <property type="entry name" value="G8"/>
    <property type="match status" value="2"/>
</dbReference>
<keyword evidence="8" id="KW-0325">Glycoprotein</keyword>
<dbReference type="SUPFAM" id="SSF81296">
    <property type="entry name" value="E set domains"/>
    <property type="match status" value="12"/>
</dbReference>
<keyword evidence="16" id="KW-1185">Reference proteome</keyword>
<dbReference type="EMBL" id="KB309310">
    <property type="protein sequence ID" value="ELT94794.1"/>
    <property type="molecule type" value="Genomic_DNA"/>
</dbReference>
<evidence type="ECO:0000256" key="5">
    <source>
        <dbReference type="ARBA" id="ARBA00022729"/>
    </source>
</evidence>
<feature type="region of interest" description="Disordered" evidence="10">
    <location>
        <begin position="4247"/>
        <end position="4273"/>
    </location>
</feature>
<evidence type="ECO:0000256" key="9">
    <source>
        <dbReference type="ARBA" id="ARBA00023273"/>
    </source>
</evidence>
<dbReference type="SMART" id="SM01225">
    <property type="entry name" value="G8"/>
    <property type="match status" value="2"/>
</dbReference>
<dbReference type="STRING" id="283909.R7TME9"/>
<dbReference type="PANTHER" id="PTHR46769">
    <property type="entry name" value="POLYCYSTIC KIDNEY AND HEPATIC DISEASE 1 (AUTOSOMAL RECESSIVE)-LIKE 1"/>
    <property type="match status" value="1"/>
</dbReference>
<evidence type="ECO:0000256" key="3">
    <source>
        <dbReference type="ARBA" id="ARBA00004316"/>
    </source>
</evidence>
<dbReference type="InterPro" id="IPR011050">
    <property type="entry name" value="Pectin_lyase_fold/virulence"/>
</dbReference>
<evidence type="ECO:0000313" key="15">
    <source>
        <dbReference type="EnsemblMetazoa" id="CapteP226160"/>
    </source>
</evidence>
<protein>
    <recommendedName>
        <fullName evidence="17">Fibrocystin-L</fullName>
    </recommendedName>
</protein>
<keyword evidence="11" id="KW-0472">Membrane</keyword>
<dbReference type="HOGENOM" id="CLU_000057_1_0_1"/>
<dbReference type="SMART" id="SM00710">
    <property type="entry name" value="PbH1"/>
    <property type="match status" value="10"/>
</dbReference>
<sequence>MFEYANISGCINHIVVIVSQIFPHPSAGVEDTVINSVTPKFGSLNGETRITIYGRGFAKNQFNFLDDSDLGNKVELVSSTRIVECRVHRDGTHQTQIMCYTPREIGEAVWTVKISVDGEKVPLSNHCPAKTTSCQFTTSLVYTPRIKQIAPATSFPGQLVSVYGLLFTDRFDMAVEASCNGREERFLRVYINGGLCQLRDTDTNDEYYGIGLDKRCATSSGSACREAACDSDWGYFKCMNTGSYIGNQNASFIISGAFGRSQPLRRTLNVNGMGGISMYQTYAAVTGLSVNSGSTKGMTLTIHGQYFDDSDFPAVVTVGGHQCPVQEISSTAITCTVPPQPTVITNDGIRSSHYKLNIKVSDLHYTGNRGVLSERFGGLVAADTDEFSQGLDALPAMTNPENTTFLDQLSWFKDSGSNYLTRHRGYIIPPSDNDYTLFVRGDNEVRLYLSTDANPANKQLIAQSSVLTVNYFTTPDQKSPRLPLMGGQKYYYEVGNSAASGNEAVSVAMHMYGTEFTSKQASNVRDEQQKLVLSSVVTNEEFIFGLRDWETQSAIPEIQVLTVTSVSPDAKFRIGMHGVYTEKLSLDAPATVVAAALNALPSISPSTVDVDTSVVSGGVEFIITFHGGEGNWPSVLVIAAESLNNEIIPIGYTIVEQIKGVPSMETYRLNFNGLPSGPLPSTATPAEVKTAIKAMFEVSCPTVITKPTNILHHFDYETNPSTVQYWTGSRVNTIAPFCGRYALRNPTYLFLDHGDDTPSINVKYFSHLCFAYFGQMIQRIDIQHTWTSDNEEFVTSWDVYESEMPVSDRWGYKCFDMFSEIKYKYPSLSNSFIHRIVVYKKAATAEYFVDEVYIGGKNLVEEPDFQGISAGVEPIAFEAELESLLGVGTVKVTKEGICSAYALTVDFVAGAPGDHPEIVVDDSGLTGTNVTMSVTTIQDGGVFFDPITGDMLRTHHDTPQVAVTINGIPSRCTDDCSFQWSSDATPRLTDITPISGFSIVENSVNIGGVVCEAISNTATEIQCMVGEGPAGSHEVVLHSFNKGFAQHVDGPCEFTYEFLITGLAPTLGSIAGGTRLNVTGAGFGSNIAITVGGTNCDIILSDYSLVICVTPPGNGAVDVIASDGSSSYTSAQQFTYNAGLTPQLTSMNSSDASVAGGTVLALQGTSLGSNPPQLDVVQIHGKVATILMWSDTAIVIELPALGPGNYPLVFEFADGYADTSALSNVTYTLEVTNIEPVKGSLYGGTLITVSGSGFIDGHTAVHIGNTGCDIRDLSPSHVVCSTVFGAGYAWTPNPLLINVGDSVLWKWGESEVLDGIGFRVEQTANGTGTVYAGSGFRSSSIKSQQATCPDEENIISACGDVDPSSNATSPFAFSYYSCLTPTITSISAVQGTSFEEIEIQGAGFGSVDCQNKVTIGGYECVVSSSSASSIKCTVDPADDMSVGVPYSVRVNIASRGLALNTLSNERSRLFVLLPHVTSLNPISGSIAGGTRLTIQGSGFSSGAQATSVTTAGVACDIESVTYTQIICMTTNGFESTEDIVVAVEANGQWIEASCKGSCSYTFSTIKTPFVTSINPVSISTANTTITLSGSGFGSVAADVEVFIGGTPCLGLSVTASEITCNAGQPIAGIQSVRVRIDKIGYASQSVSSISVQGVVIGLSPISGSLGGVEIVCIVPPASNQNADSSVDVSITSNSITFSSTPLYDYSLRDTPQIFGISPPSGSSGDTVSISGSGFSSLSDLTVSIGGMLCAVTSVGNSSFNCTLGPHSAGTFDPVVYVANKGFATGSSSFTYELAIVSISPSSGSLSGGQILTINGKGFDEDDTEVIICGNACQISGTPATNLLECVTPAYTGNIPTCSVAVSVGEAKEVLTSSYTYDSSLTPTITNVGPKRGGTGGGTLLTITGSGFGSNATGVSITIAGATCTIESHSATEVICRTSARKPSIETKVRLEVGNQGIAVQNNADFQYIDLWSAVYSWGGISLPEEGDLVVIPADMTMVLDVDTPIIKLLLIQGGKLIFDEVDVELNAEIILITDGGLLQVGTEDQPFQHKAIITMHGHVRSKEIPVYGTKVIAVREGSLELHGRHVGNTWTLLGSTAQAGATTIQLQEEVNWSVGDQILIATSGTRLSQRETEIRTITAISGSLLTLDQALTYKHLGETIQVGPTTLEGRAEVGLLTHNVVVRGSNDPQWHDTIDKCDAGFDPGEFATQTCFQGRFGEEMGNDQFGATIMFHSAQPDENLVVGRLENVEVTYAGQAFRLGRYPIHFHLNGDMDGSYVRRCSIHQSFNRATNVHATHRVLIEHNVAYNIMGGAFFTEDGVEVNNIFQYNLAVFVKSSTSLQNDDITPAAFWVTNPNNIIQHNHAVGGTHFGFWYRMHSHPDGPSFDPNICPRKVPLGTFFNNTVHSHGWFGVWIFQHYFPMQNGDCSGTVPVPADFKKLVAWNCEKGAETVGGGAIQFTDFLFVNNDITGYEFKTIENLPANFEYSNQGPLLANGVIVANGKSVLNEETSSSGVILPYSFGFKVSNVIFVDFNQSNQGCLAVTKIDGKTQKFNGGFEYMVEGIQFVNSPYKTAFRWHHECVIHDLDGSFSGIVGGKVVPEDETLPESCNSWAGSGGSVAGSVCPANVNFHRFAFHKALPLSLRFKEVSFTNQYGSTVVPFMAKAVTHPMGWMVLLADGESYIMEFINADHITNISYIGSFYNFKGNDFLIVGHTFTQRADFFQIIPNDRRNESSQALSSNSLSGDWHFDDALNLFEYSISSKTISTMSGERDVRVHVGIDLEVYQCFYTSCIPPPEEELEPPPVDRPENAVFWSQKEAWAFSEKGYGSYYGPDDYGPPLADTDVKIKSGVWMVVDRPLPKINKLYIYGVLEFESGLVEGKYLNLTLSATHILISGGRMIVGTEEVPFRGNAVIELRGNHYTPEISLPTGPNLGAKALGVFGGLDLHGIHRNVTWTQLASNAASGDTAISVIDNVNWNVGDEIIIASTSYQYSETEVRIIESINGRILTLNAALDHNHYAVDEFLASGRTFFMAAEVGLLTHNVKIVGADYADLQKDAFGARVLVGSYASIGTQPIEYEGYARIANVEFYHSGQEGFTNSHDPRFSLAFLTAAIDTQSYVKHCAFNSGFSPALGVFGIDGIIIENNVIYQTIGSSVRIEGSGHIMVHNLVTRTLFPGTYDGREEDRIDFDAAIEIQESFGITFRDNHVAGSQRAGIRTDGEQCDAVSTYSGNVAHSSLIGIILMIGDGLTPCTALNSFTAYRNYDFGLYFQTSASVKVINFLSVDNSVGIFPMVYGPIAVNHQFTEKFVEITDSFFVGASSVLDCNDSFPNDKNFELSDTARSWHTNSKGTVAIAMPTFTSKSNNMPKKPFKGVIAYQAIAGVMRLNGNTFTKFGTSCGNRDDIVITTNPSNEDAIHPVEIRDSTFHDTPKANRVFIHRPNVGKVNPFDCVDMSCDGKRQVLVRDEDGTFLELGSSGTVIAEAEWEWNGDPRFGLGDYRIPNVMLTGTDGTRMKVEDNCPNKGIYRDETCTYVQSYFGWECHGPDYEMLMLESMDSDTETRRLSPIAVRSGSYVDLINGPQDHGWCMGYTCQKRLSTFPIIMAANREYEVFFSGTTPQSLRYHWLNTDSTQAVLIGVWYSQSFRLDVFCDGSYLMPTNGYYNEKEQLLYNAPPSNDPKFYLPDIATGACGSNYWDRATNMLWVLLRGTDLVEVQTADRIIITFGVPSLTVDEFYGENIVNNLALFLDIPTSKIRFAQSVSESRRKRRSSSETVTITIENPQSSSSNSSELDPSNLSNDQMLNISSTIVTTYQLGGLDGALNITILSIAITEPPPPSHSEQWTVMAELGIPAEVTLQVPSTMQLSIAPYSAQEGSTFSAQPALQMLDSDGNVVSLVGSAMDPWVVSASLVMLSGSDKNAKLMGSTSTFFIYGWANFTDLAISHAGRYKLLFEITKPTGASHFEVISQDLILQLRALSGRVDSLPNDTYAEVPMDIEILIMDLILGEAVEDLSWKGHSFSCQASLSHPQMYTGTIRGSVSALINVSTSTALFENITFTEPGKYILTFECVSTPAMYVFTFESDVIDIRSVDYLTPSVEVSSLVGLKFSGDFSLVGSGYENHWGVAVYNIFWQKYPYVIFRDFYVHEGSIRVDFYLDGAFADVEGVKNSIWEDLKSSINVTINGHTAIAMEEMLVDGGSFYGLEDPTSADNGFEPWEIALMAGMIMLAITAVIVFLVVYKYKHRGKGGEKFGSVSSATVRRDQSKSPSRSPMSRKDTVFIDDYDPNFHEDSRPSNTSSDARSALSITFSDKMIIPSNPPSATRFPRDAEWQRNLRQYNRASPIDLLPVFDRDQPSPFSVNSDVTE</sequence>
<feature type="domain" description="G8" evidence="12">
    <location>
        <begin position="1975"/>
        <end position="2095"/>
    </location>
</feature>
<comment type="subcellular location">
    <subcellularLocation>
        <location evidence="2">Cell membrane</location>
    </subcellularLocation>
    <subcellularLocation>
        <location evidence="3">Cell projection</location>
    </subcellularLocation>
    <subcellularLocation>
        <location evidence="1">Membrane</location>
        <topology evidence="1">Single-pass membrane protein</topology>
    </subcellularLocation>
</comment>
<gene>
    <name evidence="14" type="ORF">CAPTEDRAFT_226160</name>
</gene>
<dbReference type="Gene3D" id="2.60.40.10">
    <property type="entry name" value="Immunoglobulins"/>
    <property type="match status" value="11"/>
</dbReference>
<dbReference type="InterPro" id="IPR006626">
    <property type="entry name" value="PbH1"/>
</dbReference>
<keyword evidence="5" id="KW-0732">Signal</keyword>
<reference evidence="16" key="1">
    <citation type="submission" date="2012-12" db="EMBL/GenBank/DDBJ databases">
        <authorList>
            <person name="Hellsten U."/>
            <person name="Grimwood J."/>
            <person name="Chapman J.A."/>
            <person name="Shapiro H."/>
            <person name="Aerts A."/>
            <person name="Otillar R.P."/>
            <person name="Terry A.Y."/>
            <person name="Boore J.L."/>
            <person name="Simakov O."/>
            <person name="Marletaz F."/>
            <person name="Cho S.-J."/>
            <person name="Edsinger-Gonzales E."/>
            <person name="Havlak P."/>
            <person name="Kuo D.-H."/>
            <person name="Larsson T."/>
            <person name="Lv J."/>
            <person name="Arendt D."/>
            <person name="Savage R."/>
            <person name="Osoegawa K."/>
            <person name="de Jong P."/>
            <person name="Lindberg D.R."/>
            <person name="Seaver E.C."/>
            <person name="Weisblat D.A."/>
            <person name="Putnam N.H."/>
            <person name="Grigoriev I.V."/>
            <person name="Rokhsar D.S."/>
        </authorList>
    </citation>
    <scope>NUCLEOTIDE SEQUENCE</scope>
    <source>
        <strain evidence="16">I ESC-2004</strain>
    </source>
</reference>
<feature type="compositionally biased region" description="Low complexity" evidence="10">
    <location>
        <begin position="3768"/>
        <end position="3793"/>
    </location>
</feature>
<dbReference type="EMBL" id="AMQN01012122">
    <property type="status" value="NOT_ANNOTATED_CDS"/>
    <property type="molecule type" value="Genomic_DNA"/>
</dbReference>
<dbReference type="PANTHER" id="PTHR46769:SF2">
    <property type="entry name" value="FIBROCYSTIN-L ISOFORM 2 PRECURSOR-RELATED"/>
    <property type="match status" value="1"/>
</dbReference>
<evidence type="ECO:0008006" key="17">
    <source>
        <dbReference type="Google" id="ProtNLM"/>
    </source>
</evidence>
<dbReference type="CDD" id="cd00102">
    <property type="entry name" value="IPT"/>
    <property type="match status" value="1"/>
</dbReference>
<dbReference type="SMART" id="SM00429">
    <property type="entry name" value="IPT"/>
    <property type="match status" value="10"/>
</dbReference>
<dbReference type="Proteomes" id="UP000014760">
    <property type="component" value="Unassembled WGS sequence"/>
</dbReference>
<evidence type="ECO:0000259" key="12">
    <source>
        <dbReference type="PROSITE" id="PS51484"/>
    </source>
</evidence>
<reference evidence="14 16" key="2">
    <citation type="journal article" date="2013" name="Nature">
        <title>Insights into bilaterian evolution from three spiralian genomes.</title>
        <authorList>
            <person name="Simakov O."/>
            <person name="Marletaz F."/>
            <person name="Cho S.J."/>
            <person name="Edsinger-Gonzales E."/>
            <person name="Havlak P."/>
            <person name="Hellsten U."/>
            <person name="Kuo D.H."/>
            <person name="Larsson T."/>
            <person name="Lv J."/>
            <person name="Arendt D."/>
            <person name="Savage R."/>
            <person name="Osoegawa K."/>
            <person name="de Jong P."/>
            <person name="Grimwood J."/>
            <person name="Chapman J.A."/>
            <person name="Shapiro H."/>
            <person name="Aerts A."/>
            <person name="Otillar R.P."/>
            <person name="Terry A.Y."/>
            <person name="Boore J.L."/>
            <person name="Grigoriev I.V."/>
            <person name="Lindberg D.R."/>
            <person name="Seaver E.C."/>
            <person name="Weisblat D.A."/>
            <person name="Putnam N.H."/>
            <person name="Rokhsar D.S."/>
        </authorList>
    </citation>
    <scope>NUCLEOTIDE SEQUENCE</scope>
    <source>
        <strain evidence="14 16">I ESC-2004</strain>
    </source>
</reference>
<keyword evidence="9" id="KW-0966">Cell projection</keyword>
<keyword evidence="4" id="KW-1003">Cell membrane</keyword>
<keyword evidence="11" id="KW-0812">Transmembrane</keyword>
<evidence type="ECO:0000256" key="8">
    <source>
        <dbReference type="ARBA" id="ARBA00023180"/>
    </source>
</evidence>
<dbReference type="GO" id="GO:0042995">
    <property type="term" value="C:cell projection"/>
    <property type="evidence" value="ECO:0007669"/>
    <property type="project" value="UniProtKB-SubCell"/>
</dbReference>
<feature type="region of interest" description="Disordered" evidence="10">
    <location>
        <begin position="3764"/>
        <end position="3793"/>
    </location>
</feature>
<dbReference type="InterPro" id="IPR037524">
    <property type="entry name" value="PA14/GLEYA"/>
</dbReference>
<dbReference type="CDD" id="cd00603">
    <property type="entry name" value="IPT_PCSR"/>
    <property type="match status" value="9"/>
</dbReference>
<dbReference type="InterPro" id="IPR055401">
    <property type="entry name" value="CEMIP_beta-hel_dom"/>
</dbReference>
<dbReference type="InterPro" id="IPR052387">
    <property type="entry name" value="Fibrocystin"/>
</dbReference>
<dbReference type="Pfam" id="PF01833">
    <property type="entry name" value="TIG"/>
    <property type="match status" value="11"/>
</dbReference>
<evidence type="ECO:0000259" key="13">
    <source>
        <dbReference type="PROSITE" id="PS51820"/>
    </source>
</evidence>
<evidence type="ECO:0000256" key="4">
    <source>
        <dbReference type="ARBA" id="ARBA00022475"/>
    </source>
</evidence>
<proteinExistence type="predicted"/>
<feature type="domain" description="G8" evidence="12">
    <location>
        <begin position="2827"/>
        <end position="2958"/>
    </location>
</feature>
<evidence type="ECO:0000256" key="1">
    <source>
        <dbReference type="ARBA" id="ARBA00004167"/>
    </source>
</evidence>
<evidence type="ECO:0000313" key="14">
    <source>
        <dbReference type="EMBL" id="ELT94794.1"/>
    </source>
</evidence>
<dbReference type="OrthoDB" id="120976at2759"/>
<dbReference type="InterPro" id="IPR002909">
    <property type="entry name" value="IPT_dom"/>
</dbReference>
<evidence type="ECO:0000256" key="10">
    <source>
        <dbReference type="SAM" id="MobiDB-lite"/>
    </source>
</evidence>
<dbReference type="PROSITE" id="PS51484">
    <property type="entry name" value="G8"/>
    <property type="match status" value="2"/>
</dbReference>
<feature type="transmembrane region" description="Helical" evidence="11">
    <location>
        <begin position="4213"/>
        <end position="4234"/>
    </location>
</feature>
<feature type="region of interest" description="Disordered" evidence="10">
    <location>
        <begin position="4341"/>
        <end position="4360"/>
    </location>
</feature>
<keyword evidence="7 11" id="KW-1133">Transmembrane helix</keyword>
<dbReference type="FunFam" id="2.60.40.10:FF:001057">
    <property type="entry name" value="PKHD1 like 1"/>
    <property type="match status" value="1"/>
</dbReference>
<dbReference type="InterPro" id="IPR013783">
    <property type="entry name" value="Ig-like_fold"/>
</dbReference>
<dbReference type="SUPFAM" id="SSF51126">
    <property type="entry name" value="Pectin lyase-like"/>
    <property type="match status" value="2"/>
</dbReference>